<dbReference type="AlphaFoldDB" id="A0A8J7VV16"/>
<reference evidence="3" key="2">
    <citation type="submission" date="2021-04" db="EMBL/GenBank/DDBJ databases">
        <authorList>
            <person name="Karlyshev A.V."/>
        </authorList>
    </citation>
    <scope>NUCLEOTIDE SEQUENCE</scope>
    <source>
        <strain evidence="3">LMG 29479</strain>
    </source>
</reference>
<proteinExistence type="predicted"/>
<feature type="compositionally biased region" description="Basic and acidic residues" evidence="1">
    <location>
        <begin position="89"/>
        <end position="107"/>
    </location>
</feature>
<keyword evidence="5" id="KW-1185">Reference proteome</keyword>
<sequence>MISPLIRSALATAIFLAAGAGSAFAQSSAPPSTSTGSQSTGSASPQTGTTPPPVTSPTTPRGAIDRTGAPADVIDPTTQGTTTQGGNPMRDDSVDGGRYGAQDRRDQISTQDGQRRGTGVGTTPPRDGTSTGSDRMGTTTGAERTGTTGSDRTRMGTDAERDGMEVGSDDTRWDERDAMGDDPTRDRPRTDSERRDPLTPTDDDQR</sequence>
<evidence type="ECO:0000313" key="4">
    <source>
        <dbReference type="EMBL" id="MBS7456492.1"/>
    </source>
</evidence>
<protein>
    <submittedName>
        <fullName evidence="3">Uncharacterized protein</fullName>
    </submittedName>
</protein>
<feature type="compositionally biased region" description="Basic and acidic residues" evidence="1">
    <location>
        <begin position="151"/>
        <end position="206"/>
    </location>
</feature>
<dbReference type="EMBL" id="JAGQFT010000132">
    <property type="protein sequence ID" value="MBR0563434.1"/>
    <property type="molecule type" value="Genomic_DNA"/>
</dbReference>
<evidence type="ECO:0000256" key="1">
    <source>
        <dbReference type="SAM" id="MobiDB-lite"/>
    </source>
</evidence>
<feature type="signal peptide" evidence="2">
    <location>
        <begin position="1"/>
        <end position="25"/>
    </location>
</feature>
<feature type="chain" id="PRO_5042774249" evidence="2">
    <location>
        <begin position="26"/>
        <end position="206"/>
    </location>
</feature>
<feature type="compositionally biased region" description="Low complexity" evidence="1">
    <location>
        <begin position="77"/>
        <end position="86"/>
    </location>
</feature>
<feature type="compositionally biased region" description="Low complexity" evidence="1">
    <location>
        <begin position="22"/>
        <end position="49"/>
    </location>
</feature>
<reference evidence="4 5" key="1">
    <citation type="journal article" date="2021" name="Microbiol. Resour. Announc.">
        <title>Draft Genome Sequence of Coralloluteibacterium stylophorae LMG 29479T.</title>
        <authorList>
            <person name="Karlyshev A.V."/>
            <person name="Kudryashova E.B."/>
            <person name="Ariskina E.V."/>
            <person name="Conroy A.P."/>
            <person name="Abidueva E.Y."/>
        </authorList>
    </citation>
    <scope>NUCLEOTIDE SEQUENCE [LARGE SCALE GENOMIC DNA]</scope>
    <source>
        <strain evidence="4 5">LMG 29479</strain>
    </source>
</reference>
<keyword evidence="2" id="KW-0732">Signal</keyword>
<name>A0A8J7VV16_9GAMM</name>
<feature type="compositionally biased region" description="Low complexity" evidence="1">
    <location>
        <begin position="137"/>
        <end position="149"/>
    </location>
</feature>
<feature type="region of interest" description="Disordered" evidence="1">
    <location>
        <begin position="22"/>
        <end position="206"/>
    </location>
</feature>
<evidence type="ECO:0000313" key="5">
    <source>
        <dbReference type="Proteomes" id="UP000675747"/>
    </source>
</evidence>
<comment type="caution">
    <text evidence="3">The sequence shown here is derived from an EMBL/GenBank/DDBJ whole genome shotgun (WGS) entry which is preliminary data.</text>
</comment>
<accession>A0A8J7VV16</accession>
<dbReference type="RefSeq" id="WP_211927342.1">
    <property type="nucleotide sequence ID" value="NZ_JAGQFT020000003.1"/>
</dbReference>
<gene>
    <name evidence="4" type="ORF">KB893_004990</name>
    <name evidence="3" type="ORF">KB893_13055</name>
</gene>
<organism evidence="3">
    <name type="scientific">Coralloluteibacterium stylophorae</name>
    <dbReference type="NCBI Taxonomy" id="1776034"/>
    <lineage>
        <taxon>Bacteria</taxon>
        <taxon>Pseudomonadati</taxon>
        <taxon>Pseudomonadota</taxon>
        <taxon>Gammaproteobacteria</taxon>
        <taxon>Lysobacterales</taxon>
        <taxon>Lysobacteraceae</taxon>
        <taxon>Coralloluteibacterium</taxon>
    </lineage>
</organism>
<dbReference type="EMBL" id="JAGQFT020000003">
    <property type="protein sequence ID" value="MBS7456492.1"/>
    <property type="molecule type" value="Genomic_DNA"/>
</dbReference>
<evidence type="ECO:0000256" key="2">
    <source>
        <dbReference type="SAM" id="SignalP"/>
    </source>
</evidence>
<evidence type="ECO:0000313" key="3">
    <source>
        <dbReference type="EMBL" id="MBR0563434.1"/>
    </source>
</evidence>
<dbReference type="Proteomes" id="UP000675747">
    <property type="component" value="Unassembled WGS sequence"/>
</dbReference>